<evidence type="ECO:0000256" key="1">
    <source>
        <dbReference type="ARBA" id="ARBA00009670"/>
    </source>
</evidence>
<dbReference type="GO" id="GO:0004672">
    <property type="term" value="F:protein kinase activity"/>
    <property type="evidence" value="ECO:0007669"/>
    <property type="project" value="InterPro"/>
</dbReference>
<feature type="transmembrane region" description="Helical" evidence="2">
    <location>
        <begin position="498"/>
        <end position="516"/>
    </location>
</feature>
<feature type="transmembrane region" description="Helical" evidence="2">
    <location>
        <begin position="522"/>
        <end position="542"/>
    </location>
</feature>
<dbReference type="Proteomes" id="UP000509594">
    <property type="component" value="Chromosome"/>
</dbReference>
<dbReference type="SUPFAM" id="SSF56112">
    <property type="entry name" value="Protein kinase-like (PK-like)"/>
    <property type="match status" value="1"/>
</dbReference>
<dbReference type="InterPro" id="IPR004147">
    <property type="entry name" value="ABC1_dom"/>
</dbReference>
<keyword evidence="5" id="KW-1185">Reference proteome</keyword>
<protein>
    <submittedName>
        <fullName evidence="4">AarF/ABC1/UbiB kinase family protein</fullName>
    </submittedName>
</protein>
<organism evidence="4 5">
    <name type="scientific">Methanolobus zinderi</name>
    <dbReference type="NCBI Taxonomy" id="536044"/>
    <lineage>
        <taxon>Archaea</taxon>
        <taxon>Methanobacteriati</taxon>
        <taxon>Methanobacteriota</taxon>
        <taxon>Stenosarchaea group</taxon>
        <taxon>Methanomicrobia</taxon>
        <taxon>Methanosarcinales</taxon>
        <taxon>Methanosarcinaceae</taxon>
        <taxon>Methanolobus</taxon>
    </lineage>
</organism>
<reference evidence="4 5" key="1">
    <citation type="submission" date="2020-06" db="EMBL/GenBank/DDBJ databases">
        <title>Methanolobus halotolerans sp. nov., isolated from a saline lake Tus in Siberia.</title>
        <authorList>
            <person name="Shen Y."/>
            <person name="Chen S.-C."/>
            <person name="Lai M.-C."/>
            <person name="Huang H.-H."/>
            <person name="Chiu H.-H."/>
            <person name="Tang S.-L."/>
            <person name="Rogozin D.Y."/>
            <person name="Degermendzhy A.G."/>
        </authorList>
    </citation>
    <scope>NUCLEOTIDE SEQUENCE [LARGE SCALE GENOMIC DNA]</scope>
    <source>
        <strain evidence="4 5">DSM 21339</strain>
    </source>
</reference>
<dbReference type="EMBL" id="CP058215">
    <property type="protein sequence ID" value="QLC49979.1"/>
    <property type="molecule type" value="Genomic_DNA"/>
</dbReference>
<evidence type="ECO:0000313" key="4">
    <source>
        <dbReference type="EMBL" id="QLC49979.1"/>
    </source>
</evidence>
<gene>
    <name evidence="4" type="ORF">HWN40_06840</name>
</gene>
<dbReference type="InterPro" id="IPR000719">
    <property type="entry name" value="Prot_kinase_dom"/>
</dbReference>
<dbReference type="GO" id="GO:0005524">
    <property type="term" value="F:ATP binding"/>
    <property type="evidence" value="ECO:0007669"/>
    <property type="project" value="InterPro"/>
</dbReference>
<sequence>MPGKLQRYLTIIRVFLKYNLFSLIYKDIHRDYISYKKCTCFTDNRGSDNATKLRLAFEELGPSFIKLGQTLSKRSDLLPPVYVAELEKLQDRVKALDFDEMRASFSTECICEMSACKHEHNPSCYHCNDILDIFDKFDTRPIASASIGQVYRAVLDGRDVAVKIARPGLTDTIETDLSILDDMKPLMARFLGLGKNFNIDAFMHEFREMLSRELDYRYEAVNIKRLRDNFKDVDNVIIPDVYMSYCRESILVMDYIEGVPVSNLAEADQPLKSHYARLISSSYLKQVYLDGFYHADPHSGNIIVNDGTIAFIDLGAMGTVNEELKRNMMNFFYAIYKKRTDMATEMFLRIAGLEEEDVDVHGLEKDMDDLIADQHYGPGGRKSDSYAVLALKYDFSLPAEFSTLERAVLLIEGVCLQLDPDYNIMSEAEELIGKVLRERYSPRKAVEGIQFEADEYLEILKDIPKGFADVVKTVRGYRIEKLEGKTSIVKKYGLARELLRSLFLIVLITVSAYLILNGNGNAFLIGIVGFLAGAITGVYFILRL</sequence>
<dbReference type="Pfam" id="PF03109">
    <property type="entry name" value="ABC1"/>
    <property type="match status" value="1"/>
</dbReference>
<dbReference type="InterPro" id="IPR011009">
    <property type="entry name" value="Kinase-like_dom_sf"/>
</dbReference>
<dbReference type="AlphaFoldDB" id="A0A7D5E7Z1"/>
<dbReference type="PANTHER" id="PTHR10566">
    <property type="entry name" value="CHAPERONE-ACTIVITY OF BC1 COMPLEX CABC1 -RELATED"/>
    <property type="match status" value="1"/>
</dbReference>
<dbReference type="PANTHER" id="PTHR10566:SF113">
    <property type="entry name" value="PROTEIN ACTIVITY OF BC1 COMPLEX KINASE 7, CHLOROPLASTIC"/>
    <property type="match status" value="1"/>
</dbReference>
<accession>A0A7D5E7Z1</accession>
<keyword evidence="2" id="KW-0812">Transmembrane</keyword>
<evidence type="ECO:0000313" key="5">
    <source>
        <dbReference type="Proteomes" id="UP000509594"/>
    </source>
</evidence>
<evidence type="ECO:0000256" key="2">
    <source>
        <dbReference type="SAM" id="Phobius"/>
    </source>
</evidence>
<dbReference type="PROSITE" id="PS50011">
    <property type="entry name" value="PROTEIN_KINASE_DOM"/>
    <property type="match status" value="1"/>
</dbReference>
<comment type="similarity">
    <text evidence="1">Belongs to the protein kinase superfamily. ADCK protein kinase family.</text>
</comment>
<dbReference type="CDD" id="cd05121">
    <property type="entry name" value="ABC1_ADCK3-like"/>
    <property type="match status" value="1"/>
</dbReference>
<dbReference type="KEGG" id="mzi:HWN40_06840"/>
<feature type="domain" description="Protein kinase" evidence="3">
    <location>
        <begin position="136"/>
        <end position="457"/>
    </location>
</feature>
<dbReference type="InterPro" id="IPR050154">
    <property type="entry name" value="UbiB_kinase"/>
</dbReference>
<dbReference type="RefSeq" id="WP_176965035.1">
    <property type="nucleotide sequence ID" value="NZ_CP058215.1"/>
</dbReference>
<dbReference type="OrthoDB" id="8087at2157"/>
<name>A0A7D5E7Z1_9EURY</name>
<proteinExistence type="inferred from homology"/>
<evidence type="ECO:0000259" key="3">
    <source>
        <dbReference type="PROSITE" id="PS50011"/>
    </source>
</evidence>
<keyword evidence="2" id="KW-0472">Membrane</keyword>
<keyword evidence="4" id="KW-0418">Kinase</keyword>
<keyword evidence="4" id="KW-0808">Transferase</keyword>
<dbReference type="GeneID" id="55821377"/>
<keyword evidence="2" id="KW-1133">Transmembrane helix</keyword>